<evidence type="ECO:0000256" key="8">
    <source>
        <dbReference type="ARBA" id="ARBA00023224"/>
    </source>
</evidence>
<dbReference type="EMBL" id="JABSTV010001245">
    <property type="protein sequence ID" value="KAH7983358.1"/>
    <property type="molecule type" value="Genomic_DNA"/>
</dbReference>
<dbReference type="SUPFAM" id="SSF81321">
    <property type="entry name" value="Family A G protein-coupled receptor-like"/>
    <property type="match status" value="1"/>
</dbReference>
<dbReference type="PANTHER" id="PTHR45695:SF28">
    <property type="entry name" value="G-PROTEIN COUPLED RECEPTORS FAMILY 1 PROFILE DOMAIN-CONTAINING PROTEIN"/>
    <property type="match status" value="1"/>
</dbReference>
<evidence type="ECO:0000256" key="9">
    <source>
        <dbReference type="SAM" id="Phobius"/>
    </source>
</evidence>
<keyword evidence="8" id="KW-0807">Transducer</keyword>
<feature type="transmembrane region" description="Helical" evidence="9">
    <location>
        <begin position="76"/>
        <end position="96"/>
    </location>
</feature>
<reference evidence="11" key="2">
    <citation type="submission" date="2021-09" db="EMBL/GenBank/DDBJ databases">
        <authorList>
            <person name="Jia N."/>
            <person name="Wang J."/>
            <person name="Shi W."/>
            <person name="Du L."/>
            <person name="Sun Y."/>
            <person name="Zhan W."/>
            <person name="Jiang J."/>
            <person name="Wang Q."/>
            <person name="Zhang B."/>
            <person name="Ji P."/>
            <person name="Sakyi L.B."/>
            <person name="Cui X."/>
            <person name="Yuan T."/>
            <person name="Jiang B."/>
            <person name="Yang W."/>
            <person name="Lam T.T.-Y."/>
            <person name="Chang Q."/>
            <person name="Ding S."/>
            <person name="Wang X."/>
            <person name="Zhu J."/>
            <person name="Ruan X."/>
            <person name="Zhao L."/>
            <person name="Wei J."/>
            <person name="Que T."/>
            <person name="Du C."/>
            <person name="Cheng J."/>
            <person name="Dai P."/>
            <person name="Han X."/>
            <person name="Huang E."/>
            <person name="Gao Y."/>
            <person name="Liu J."/>
            <person name="Shao H."/>
            <person name="Ye R."/>
            <person name="Li L."/>
            <person name="Wei W."/>
            <person name="Wang X."/>
            <person name="Wang C."/>
            <person name="Huo Q."/>
            <person name="Li W."/>
            <person name="Guo W."/>
            <person name="Chen H."/>
            <person name="Chen S."/>
            <person name="Zhou L."/>
            <person name="Zhou L."/>
            <person name="Ni X."/>
            <person name="Tian J."/>
            <person name="Zhou Y."/>
            <person name="Sheng Y."/>
            <person name="Liu T."/>
            <person name="Pan Y."/>
            <person name="Xia L."/>
            <person name="Li J."/>
            <person name="Zhao F."/>
            <person name="Cao W."/>
        </authorList>
    </citation>
    <scope>NUCLEOTIDE SEQUENCE</scope>
    <source>
        <strain evidence="11">Rsan-2018</strain>
        <tissue evidence="11">Larvae</tissue>
    </source>
</reference>
<protein>
    <recommendedName>
        <fullName evidence="10">G-protein coupled receptors family 1 profile domain-containing protein</fullName>
    </recommendedName>
</protein>
<evidence type="ECO:0000256" key="3">
    <source>
        <dbReference type="ARBA" id="ARBA00022692"/>
    </source>
</evidence>
<dbReference type="GO" id="GO:0004930">
    <property type="term" value="F:G protein-coupled receptor activity"/>
    <property type="evidence" value="ECO:0007669"/>
    <property type="project" value="UniProtKB-KW"/>
</dbReference>
<evidence type="ECO:0000256" key="6">
    <source>
        <dbReference type="ARBA" id="ARBA00023136"/>
    </source>
</evidence>
<dbReference type="InterPro" id="IPR017452">
    <property type="entry name" value="GPCR_Rhodpsn_7TM"/>
</dbReference>
<dbReference type="InterPro" id="IPR000276">
    <property type="entry name" value="GPCR_Rhodpsn"/>
</dbReference>
<evidence type="ECO:0000256" key="4">
    <source>
        <dbReference type="ARBA" id="ARBA00022989"/>
    </source>
</evidence>
<dbReference type="Gene3D" id="1.20.1070.10">
    <property type="entry name" value="Rhodopsin 7-helix transmembrane proteins"/>
    <property type="match status" value="1"/>
</dbReference>
<evidence type="ECO:0000256" key="2">
    <source>
        <dbReference type="ARBA" id="ARBA00010663"/>
    </source>
</evidence>
<gene>
    <name evidence="11" type="ORF">HPB52_011399</name>
</gene>
<dbReference type="PROSITE" id="PS50262">
    <property type="entry name" value="G_PROTEIN_RECEP_F1_2"/>
    <property type="match status" value="1"/>
</dbReference>
<dbReference type="CDD" id="cd00637">
    <property type="entry name" value="7tm_classA_rhodopsin-like"/>
    <property type="match status" value="1"/>
</dbReference>
<feature type="domain" description="G-protein coupled receptors family 1 profile" evidence="10">
    <location>
        <begin position="55"/>
        <end position="113"/>
    </location>
</feature>
<feature type="transmembrane region" description="Helical" evidence="9">
    <location>
        <begin position="42"/>
        <end position="64"/>
    </location>
</feature>
<comment type="caution">
    <text evidence="11">The sequence shown here is derived from an EMBL/GenBank/DDBJ whole genome shotgun (WGS) entry which is preliminary data.</text>
</comment>
<reference evidence="11" key="1">
    <citation type="journal article" date="2020" name="Cell">
        <title>Large-Scale Comparative Analyses of Tick Genomes Elucidate Their Genetic Diversity and Vector Capacities.</title>
        <authorList>
            <consortium name="Tick Genome and Microbiome Consortium (TIGMIC)"/>
            <person name="Jia N."/>
            <person name="Wang J."/>
            <person name="Shi W."/>
            <person name="Du L."/>
            <person name="Sun Y."/>
            <person name="Zhan W."/>
            <person name="Jiang J.F."/>
            <person name="Wang Q."/>
            <person name="Zhang B."/>
            <person name="Ji P."/>
            <person name="Bell-Sakyi L."/>
            <person name="Cui X.M."/>
            <person name="Yuan T.T."/>
            <person name="Jiang B.G."/>
            <person name="Yang W.F."/>
            <person name="Lam T.T."/>
            <person name="Chang Q.C."/>
            <person name="Ding S.J."/>
            <person name="Wang X.J."/>
            <person name="Zhu J.G."/>
            <person name="Ruan X.D."/>
            <person name="Zhao L."/>
            <person name="Wei J.T."/>
            <person name="Ye R.Z."/>
            <person name="Que T.C."/>
            <person name="Du C.H."/>
            <person name="Zhou Y.H."/>
            <person name="Cheng J.X."/>
            <person name="Dai P.F."/>
            <person name="Guo W.B."/>
            <person name="Han X.H."/>
            <person name="Huang E.J."/>
            <person name="Li L.F."/>
            <person name="Wei W."/>
            <person name="Gao Y.C."/>
            <person name="Liu J.Z."/>
            <person name="Shao H.Z."/>
            <person name="Wang X."/>
            <person name="Wang C.C."/>
            <person name="Yang T.C."/>
            <person name="Huo Q.B."/>
            <person name="Li W."/>
            <person name="Chen H.Y."/>
            <person name="Chen S.E."/>
            <person name="Zhou L.G."/>
            <person name="Ni X.B."/>
            <person name="Tian J.H."/>
            <person name="Sheng Y."/>
            <person name="Liu T."/>
            <person name="Pan Y.S."/>
            <person name="Xia L.Y."/>
            <person name="Li J."/>
            <person name="Zhao F."/>
            <person name="Cao W.C."/>
        </authorList>
    </citation>
    <scope>NUCLEOTIDE SEQUENCE</scope>
    <source>
        <strain evidence="11">Rsan-2018</strain>
    </source>
</reference>
<evidence type="ECO:0000259" key="10">
    <source>
        <dbReference type="PROSITE" id="PS50262"/>
    </source>
</evidence>
<dbReference type="Pfam" id="PF00001">
    <property type="entry name" value="7tm_1"/>
    <property type="match status" value="1"/>
</dbReference>
<keyword evidence="12" id="KW-1185">Reference proteome</keyword>
<sequence>MESNCSVDLWEEQLDVFNFSNTSFLDLDELDSTFTWKEYLKMSVYLVTIVAALVGNFAVIVTVVTNRVMRTTINYYLLNLAVADTLICIFCMWVHFVNSLSTFYVLGSFMCRFEGFAKSEHCSTLFLTSFRDEAEQNQNFRAECLAVQERRVQMKDTGVSSDRNSMVFTEVNLTLQE</sequence>
<keyword evidence="3 9" id="KW-0812">Transmembrane</keyword>
<keyword evidence="6 9" id="KW-0472">Membrane</keyword>
<evidence type="ECO:0000313" key="11">
    <source>
        <dbReference type="EMBL" id="KAH7983358.1"/>
    </source>
</evidence>
<name>A0A9D4T9M4_RHISA</name>
<dbReference type="PANTHER" id="PTHR45695">
    <property type="entry name" value="LEUCOKININ RECEPTOR-RELATED"/>
    <property type="match status" value="1"/>
</dbReference>
<dbReference type="OMA" id="MENATCP"/>
<dbReference type="AlphaFoldDB" id="A0A9D4T9M4"/>
<dbReference type="VEuPathDB" id="VectorBase:RSAN_048855"/>
<dbReference type="Proteomes" id="UP000821837">
    <property type="component" value="Chromosome 1"/>
</dbReference>
<comment type="similarity">
    <text evidence="2">Belongs to the G-protein coupled receptor 1 family.</text>
</comment>
<dbReference type="PRINTS" id="PR00237">
    <property type="entry name" value="GPCRRHODOPSN"/>
</dbReference>
<dbReference type="OrthoDB" id="5975505at2759"/>
<comment type="subcellular location">
    <subcellularLocation>
        <location evidence="1">Membrane</location>
        <topology evidence="1">Multi-pass membrane protein</topology>
    </subcellularLocation>
</comment>
<organism evidence="11 12">
    <name type="scientific">Rhipicephalus sanguineus</name>
    <name type="common">Brown dog tick</name>
    <name type="synonym">Ixodes sanguineus</name>
    <dbReference type="NCBI Taxonomy" id="34632"/>
    <lineage>
        <taxon>Eukaryota</taxon>
        <taxon>Metazoa</taxon>
        <taxon>Ecdysozoa</taxon>
        <taxon>Arthropoda</taxon>
        <taxon>Chelicerata</taxon>
        <taxon>Arachnida</taxon>
        <taxon>Acari</taxon>
        <taxon>Parasitiformes</taxon>
        <taxon>Ixodida</taxon>
        <taxon>Ixodoidea</taxon>
        <taxon>Ixodidae</taxon>
        <taxon>Rhipicephalinae</taxon>
        <taxon>Rhipicephalus</taxon>
        <taxon>Rhipicephalus</taxon>
    </lineage>
</organism>
<evidence type="ECO:0000313" key="12">
    <source>
        <dbReference type="Proteomes" id="UP000821837"/>
    </source>
</evidence>
<dbReference type="GO" id="GO:0005886">
    <property type="term" value="C:plasma membrane"/>
    <property type="evidence" value="ECO:0007669"/>
    <property type="project" value="TreeGrafter"/>
</dbReference>
<evidence type="ECO:0000256" key="5">
    <source>
        <dbReference type="ARBA" id="ARBA00023040"/>
    </source>
</evidence>
<keyword evidence="5" id="KW-0297">G-protein coupled receptor</keyword>
<evidence type="ECO:0000256" key="1">
    <source>
        <dbReference type="ARBA" id="ARBA00004141"/>
    </source>
</evidence>
<evidence type="ECO:0000256" key="7">
    <source>
        <dbReference type="ARBA" id="ARBA00023170"/>
    </source>
</evidence>
<accession>A0A9D4T9M4</accession>
<keyword evidence="7" id="KW-0675">Receptor</keyword>
<keyword evidence="4 9" id="KW-1133">Transmembrane helix</keyword>
<proteinExistence type="inferred from homology"/>